<dbReference type="Gene3D" id="2.60.40.10">
    <property type="entry name" value="Immunoglobulins"/>
    <property type="match status" value="8"/>
</dbReference>
<dbReference type="InterPro" id="IPR013783">
    <property type="entry name" value="Ig-like_fold"/>
</dbReference>
<feature type="region of interest" description="Disordered" evidence="4">
    <location>
        <begin position="390"/>
        <end position="413"/>
    </location>
</feature>
<keyword evidence="3" id="KW-0393">Immunoglobulin domain</keyword>
<proteinExistence type="predicted"/>
<dbReference type="GO" id="GO:0005886">
    <property type="term" value="C:plasma membrane"/>
    <property type="evidence" value="ECO:0007669"/>
    <property type="project" value="TreeGrafter"/>
</dbReference>
<feature type="compositionally biased region" description="Basic and acidic residues" evidence="4">
    <location>
        <begin position="794"/>
        <end position="805"/>
    </location>
</feature>
<feature type="domain" description="Ig-like" evidence="5">
    <location>
        <begin position="1336"/>
        <end position="1429"/>
    </location>
</feature>
<keyword evidence="1" id="KW-0732">Signal</keyword>
<dbReference type="Pfam" id="PF07679">
    <property type="entry name" value="I-set"/>
    <property type="match status" value="8"/>
</dbReference>
<dbReference type="InterPro" id="IPR003599">
    <property type="entry name" value="Ig_sub"/>
</dbReference>
<feature type="compositionally biased region" description="Basic residues" evidence="4">
    <location>
        <begin position="770"/>
        <end position="780"/>
    </location>
</feature>
<evidence type="ECO:0000313" key="6">
    <source>
        <dbReference type="EMBL" id="CAG6484012.1"/>
    </source>
</evidence>
<accession>A0A8D8C3C9</accession>
<feature type="compositionally biased region" description="Acidic residues" evidence="4">
    <location>
        <begin position="1112"/>
        <end position="1125"/>
    </location>
</feature>
<feature type="region of interest" description="Disordered" evidence="4">
    <location>
        <begin position="1447"/>
        <end position="1502"/>
    </location>
</feature>
<name>A0A8D8C3C9_CULPI</name>
<feature type="domain" description="Ig-like" evidence="5">
    <location>
        <begin position="1230"/>
        <end position="1321"/>
    </location>
</feature>
<feature type="region of interest" description="Disordered" evidence="4">
    <location>
        <begin position="697"/>
        <end position="764"/>
    </location>
</feature>
<keyword evidence="2" id="KW-1015">Disulfide bond</keyword>
<dbReference type="InterPro" id="IPR050958">
    <property type="entry name" value="Cell_Adh-Cytoskel_Orgn"/>
</dbReference>
<feature type="domain" description="Ig-like" evidence="5">
    <location>
        <begin position="124"/>
        <end position="221"/>
    </location>
</feature>
<dbReference type="FunFam" id="2.60.40.10:FF:000032">
    <property type="entry name" value="palladin isoform X1"/>
    <property type="match status" value="2"/>
</dbReference>
<feature type="compositionally biased region" description="Basic and acidic residues" evidence="4">
    <location>
        <begin position="745"/>
        <end position="755"/>
    </location>
</feature>
<evidence type="ECO:0000256" key="1">
    <source>
        <dbReference type="ARBA" id="ARBA00022729"/>
    </source>
</evidence>
<dbReference type="PANTHER" id="PTHR45080:SF8">
    <property type="entry name" value="IG-LIKE DOMAIN-CONTAINING PROTEIN"/>
    <property type="match status" value="1"/>
</dbReference>
<dbReference type="SMART" id="SM00408">
    <property type="entry name" value="IGc2"/>
    <property type="match status" value="6"/>
</dbReference>
<protein>
    <submittedName>
        <fullName evidence="6">Muscle M-line assembly protein unc-89</fullName>
    </submittedName>
</protein>
<feature type="domain" description="Ig-like" evidence="5">
    <location>
        <begin position="432"/>
        <end position="528"/>
    </location>
</feature>
<dbReference type="FunFam" id="2.60.40.10:FF:000107">
    <property type="entry name" value="Myosin, light chain kinase a"/>
    <property type="match status" value="2"/>
</dbReference>
<feature type="compositionally biased region" description="Acidic residues" evidence="4">
    <location>
        <begin position="1484"/>
        <end position="1502"/>
    </location>
</feature>
<dbReference type="SMART" id="SM00409">
    <property type="entry name" value="IG"/>
    <property type="match status" value="6"/>
</dbReference>
<evidence type="ECO:0000259" key="5">
    <source>
        <dbReference type="PROSITE" id="PS50835"/>
    </source>
</evidence>
<dbReference type="InterPro" id="IPR036179">
    <property type="entry name" value="Ig-like_dom_sf"/>
</dbReference>
<dbReference type="PANTHER" id="PTHR45080">
    <property type="entry name" value="CONTACTIN 5"/>
    <property type="match status" value="1"/>
</dbReference>
<feature type="domain" description="Ig-like" evidence="5">
    <location>
        <begin position="540"/>
        <end position="634"/>
    </location>
</feature>
<reference evidence="6" key="1">
    <citation type="submission" date="2021-05" db="EMBL/GenBank/DDBJ databases">
        <authorList>
            <person name="Alioto T."/>
            <person name="Alioto T."/>
            <person name="Gomez Garrido J."/>
        </authorList>
    </citation>
    <scope>NUCLEOTIDE SEQUENCE</scope>
</reference>
<feature type="compositionally biased region" description="Basic and acidic residues" evidence="4">
    <location>
        <begin position="1468"/>
        <end position="1483"/>
    </location>
</feature>
<feature type="region of interest" description="Disordered" evidence="4">
    <location>
        <begin position="1096"/>
        <end position="1163"/>
    </location>
</feature>
<feature type="compositionally biased region" description="Basic and acidic residues" evidence="4">
    <location>
        <begin position="1152"/>
        <end position="1163"/>
    </location>
</feature>
<evidence type="ECO:0000256" key="4">
    <source>
        <dbReference type="SAM" id="MobiDB-lite"/>
    </source>
</evidence>
<dbReference type="EMBL" id="HBUE01098232">
    <property type="protein sequence ID" value="CAG6484012.1"/>
    <property type="molecule type" value="Transcribed_RNA"/>
</dbReference>
<feature type="region of interest" description="Disordered" evidence="4">
    <location>
        <begin position="770"/>
        <end position="789"/>
    </location>
</feature>
<dbReference type="CDD" id="cd00096">
    <property type="entry name" value="Ig"/>
    <property type="match status" value="1"/>
</dbReference>
<dbReference type="InterPro" id="IPR003598">
    <property type="entry name" value="Ig_sub2"/>
</dbReference>
<dbReference type="PROSITE" id="PS50835">
    <property type="entry name" value="IG_LIKE"/>
    <property type="match status" value="6"/>
</dbReference>
<organism evidence="6">
    <name type="scientific">Culex pipiens</name>
    <name type="common">House mosquito</name>
    <dbReference type="NCBI Taxonomy" id="7175"/>
    <lineage>
        <taxon>Eukaryota</taxon>
        <taxon>Metazoa</taxon>
        <taxon>Ecdysozoa</taxon>
        <taxon>Arthropoda</taxon>
        <taxon>Hexapoda</taxon>
        <taxon>Insecta</taxon>
        <taxon>Pterygota</taxon>
        <taxon>Neoptera</taxon>
        <taxon>Endopterygota</taxon>
        <taxon>Diptera</taxon>
        <taxon>Nematocera</taxon>
        <taxon>Culicoidea</taxon>
        <taxon>Culicidae</taxon>
        <taxon>Culicinae</taxon>
        <taxon>Culicini</taxon>
        <taxon>Culex</taxon>
        <taxon>Culex</taxon>
    </lineage>
</organism>
<evidence type="ECO:0000256" key="2">
    <source>
        <dbReference type="ARBA" id="ARBA00023157"/>
    </source>
</evidence>
<dbReference type="InterPro" id="IPR013098">
    <property type="entry name" value="Ig_I-set"/>
</dbReference>
<dbReference type="InterPro" id="IPR007110">
    <property type="entry name" value="Ig-like_dom"/>
</dbReference>
<feature type="compositionally biased region" description="Acidic residues" evidence="4">
    <location>
        <begin position="711"/>
        <end position="744"/>
    </location>
</feature>
<dbReference type="GO" id="GO:0007156">
    <property type="term" value="P:homophilic cell adhesion via plasma membrane adhesion molecules"/>
    <property type="evidence" value="ECO:0007669"/>
    <property type="project" value="TreeGrafter"/>
</dbReference>
<dbReference type="SUPFAM" id="SSF48726">
    <property type="entry name" value="Immunoglobulin"/>
    <property type="match status" value="8"/>
</dbReference>
<evidence type="ECO:0000256" key="3">
    <source>
        <dbReference type="ARBA" id="ARBA00023319"/>
    </source>
</evidence>
<sequence>MYECRAKNSDGQAKIKHEVKFNSNEQFVHAHRIEHAERFKRNVVEDSALSLSSEVLAQSAQLVISASVDQQDTFSDVPENSIPEITDEEQDIKEADELPKQIKASAPKPRAMPRRHFDEGPIEPFIIRDSKKKLTWEAKIKSITASEGKDIKIVCIVAGPQPQFKWQKNGKPLVWSNHVVNKTKGEFGCVIIKNATLEDSGEYTAQAKNADSEIECSGRVTVFATAKQVETVPTFTRVTDYYDIRVNDLVIEVQIRGTPIPILKWERDGREFTNGMDRVIIAREKDDVYKLSIHNPEKLDGGQWVITAINSAGEEKVKHKVIFKGKEHCEYVPGIYHADLKVSHGNDELVSMGRSRSASRAASVFSLKSHLNDNVLPIAENELEQALLKETTLEEGTDGQKPKKTQKKEWRSKLSSLYNKDKTSVSQELQKPKTSDSKQKLHFEAQLKNMTVGEGRSVKLVCSCSGPSPSLKWYKNNIPLVWSKNVKNDSKLGVGAITIKIASESDSGVYKCVASNNFDEVETSCILTVYQISDDQYEIPKFTRNVREFYNGTVNDLILEVQVRGNPTPKIKWFRDGIELQDTEGEKYFQMREPDGVHKLTIHDPQRMDEGRYMIEAENIAGKETIRHEIKKLNKEEYCHVYGIKYHDPTIMKHGAYEEPVAGNTVIREAREFVFMDDGSYYIRGQTPEHLWEYETDTSADSEYEPYVGSTEDEIDTNEQNDDDEDEDKDEDEEEKNTTDNEENNDTKDDREHSNINKPCASKVIKRGPKIKKMRKKASKKQIPIISDEVKNLDEKDRIVEKPKPQESPMSDFEKDASRRDRYQKLFPELVPGPCLLKPDKTCLKFMNELRDVTVMEGASFRLFVTVLGPKPDNIKWLKNDEPMEFSKNGIIKNQTKDNTGILHFLKSCVTDEGLYTVIVTHKDQSITSRANVKILKSCTKLLTQGTAPRFITRIEQHYDCRVDDLILETHIKGDGLLNVQWFLDGIEICNNEKYIQIREPMGVYKLCIHNPQVRDNGHYTIQVTNDYGVEELKYHLRLEGKQEKSCYGIFHADPRRQYKDEEVKEQRQYREVVFLEDGSYYVRGQTPEQFWEWETDTSAESEYEMIKSESEESPDETEDQDESEKEDKDTSSMAADEEIAADATQSDEISEIDKEDVIEKTPKPIRRGPKIKKMRKKIYKPSEKPIETPQQPDLKKTCIAAERQTKQTISHKILSDQPKDAPLKSKKKPVEVEFISHLRNQTLLKGKTLSLNCCCSDNTKLEVNWYKDGEKFEMNRRCVSDVHFGFITLEIYRTVVEDSGTYECHVKTANGEAKESCKITVFELPDKQTVDLVPPTFLQLIKEIYHPTTNDLHLEARVRGNPVPTFTWIWDGIFIHHSTEKYEIFNQHYYELGTKITTATLIINNPQMKDSGKYTLIAKNDVKSVEISKQVKIGLRSEYHKKARMDDVKIENDAPRVIPKPPTPEPEINKEEAPTTEEKSSEDLEVADALDEEQEEDDEDD</sequence>
<feature type="domain" description="Ig-like" evidence="5">
    <location>
        <begin position="828"/>
        <end position="934"/>
    </location>
</feature>
<feature type="region of interest" description="Disordered" evidence="4">
    <location>
        <begin position="794"/>
        <end position="817"/>
    </location>
</feature>